<protein>
    <submittedName>
        <fullName evidence="8">Prophage CP4-57 integrase</fullName>
    </submittedName>
</protein>
<sequence>MPKTGTQLSATAVRNLRAPGKYYDLHGLFLRIEPTGSRRWVQRLSINSRQREIGLGSADIVSLAEARDQALLNKKLARAGGDPLAVKRERISIPNFNEAIDKVIELNAPTWTNAKHAAQFKSTLTNYVTPKLGKRPVNDIQASDILTVLQPIWVEKNETARRVKQRIGTVMKWAIAQGLRTDDPTAALNQVLPKPNRKVKHRATLPYADVSNCLETVKQSDAMTSTKLAIELLVLTATRSGEVRLADWGEFDLDAKIWTIPAERMKMKEEHVIPLSDRALEVLEQAKALGGHGLVFPGMRSGRPMSDMTMSKLVKELGYPVDIHGFRTSFRTWVQEQTNTAHEVAERALAHKTNNKVEAAYARSDLFEKRRRLMDTWASYLSDEPAKVVQLR</sequence>
<dbReference type="InterPro" id="IPR044068">
    <property type="entry name" value="CB"/>
</dbReference>
<dbReference type="GO" id="GO:0015074">
    <property type="term" value="P:DNA integration"/>
    <property type="evidence" value="ECO:0007669"/>
    <property type="project" value="UniProtKB-KW"/>
</dbReference>
<name>A0A0U1NPG8_9RHOB</name>
<dbReference type="Pfam" id="PF22022">
    <property type="entry name" value="Phage_int_M"/>
    <property type="match status" value="1"/>
</dbReference>
<dbReference type="SUPFAM" id="SSF56349">
    <property type="entry name" value="DNA breaking-rejoining enzymes"/>
    <property type="match status" value="1"/>
</dbReference>
<evidence type="ECO:0000256" key="4">
    <source>
        <dbReference type="ARBA" id="ARBA00023172"/>
    </source>
</evidence>
<evidence type="ECO:0000313" key="9">
    <source>
        <dbReference type="Proteomes" id="UP000048949"/>
    </source>
</evidence>
<accession>A0A0U1NPG8</accession>
<evidence type="ECO:0000259" key="6">
    <source>
        <dbReference type="PROSITE" id="PS51898"/>
    </source>
</evidence>
<dbReference type="PROSITE" id="PS51898">
    <property type="entry name" value="TYR_RECOMBINASE"/>
    <property type="match status" value="1"/>
</dbReference>
<dbReference type="CDD" id="cd00801">
    <property type="entry name" value="INT_P4_C"/>
    <property type="match status" value="1"/>
</dbReference>
<dbReference type="RefSeq" id="WP_048600022.1">
    <property type="nucleotide sequence ID" value="NZ_CVPC01000027.1"/>
</dbReference>
<evidence type="ECO:0000313" key="8">
    <source>
        <dbReference type="EMBL" id="CRK76628.1"/>
    </source>
</evidence>
<dbReference type="InterPro" id="IPR011010">
    <property type="entry name" value="DNA_brk_join_enz"/>
</dbReference>
<dbReference type="Pfam" id="PF00589">
    <property type="entry name" value="Phage_integrase"/>
    <property type="match status" value="1"/>
</dbReference>
<dbReference type="PANTHER" id="PTHR30629">
    <property type="entry name" value="PROPHAGE INTEGRASE"/>
    <property type="match status" value="1"/>
</dbReference>
<dbReference type="Pfam" id="PF13356">
    <property type="entry name" value="Arm-DNA-bind_3"/>
    <property type="match status" value="1"/>
</dbReference>
<dbReference type="InterPro" id="IPR010998">
    <property type="entry name" value="Integrase_recombinase_N"/>
</dbReference>
<dbReference type="InterPro" id="IPR002104">
    <property type="entry name" value="Integrase_catalytic"/>
</dbReference>
<keyword evidence="4" id="KW-0233">DNA recombination</keyword>
<feature type="domain" description="Tyr recombinase" evidence="6">
    <location>
        <begin position="200"/>
        <end position="375"/>
    </location>
</feature>
<feature type="domain" description="Core-binding (CB)" evidence="7">
    <location>
        <begin position="94"/>
        <end position="175"/>
    </location>
</feature>
<evidence type="ECO:0000256" key="1">
    <source>
        <dbReference type="ARBA" id="ARBA00008857"/>
    </source>
</evidence>
<evidence type="ECO:0000256" key="2">
    <source>
        <dbReference type="ARBA" id="ARBA00022908"/>
    </source>
</evidence>
<dbReference type="InterPro" id="IPR038488">
    <property type="entry name" value="Integrase_DNA-bd_sf"/>
</dbReference>
<reference evidence="8 9" key="1">
    <citation type="submission" date="2015-04" db="EMBL/GenBank/DDBJ databases">
        <authorList>
            <person name="Syromyatnikov M.Y."/>
            <person name="Popov V.N."/>
        </authorList>
    </citation>
    <scope>NUCLEOTIDE SEQUENCE [LARGE SCALE GENOMIC DNA]</scope>
    <source>
        <strain evidence="8 9">CECT 5292</strain>
    </source>
</reference>
<dbReference type="Gene3D" id="1.10.443.10">
    <property type="entry name" value="Intergrase catalytic core"/>
    <property type="match status" value="1"/>
</dbReference>
<comment type="similarity">
    <text evidence="1">Belongs to the 'phage' integrase family.</text>
</comment>
<dbReference type="InterPro" id="IPR053876">
    <property type="entry name" value="Phage_int_M"/>
</dbReference>
<dbReference type="Proteomes" id="UP000048949">
    <property type="component" value="Unassembled WGS sequence"/>
</dbReference>
<dbReference type="PROSITE" id="PS51900">
    <property type="entry name" value="CB"/>
    <property type="match status" value="1"/>
</dbReference>
<dbReference type="InterPro" id="IPR050808">
    <property type="entry name" value="Phage_Integrase"/>
</dbReference>
<evidence type="ECO:0000256" key="3">
    <source>
        <dbReference type="ARBA" id="ARBA00023125"/>
    </source>
</evidence>
<dbReference type="GO" id="GO:0003677">
    <property type="term" value="F:DNA binding"/>
    <property type="evidence" value="ECO:0007669"/>
    <property type="project" value="UniProtKB-UniRule"/>
</dbReference>
<evidence type="ECO:0000259" key="7">
    <source>
        <dbReference type="PROSITE" id="PS51900"/>
    </source>
</evidence>
<dbReference type="OrthoDB" id="9795573at2"/>
<organism evidence="8 9">
    <name type="scientific">Nereida ignava</name>
    <dbReference type="NCBI Taxonomy" id="282199"/>
    <lineage>
        <taxon>Bacteria</taxon>
        <taxon>Pseudomonadati</taxon>
        <taxon>Pseudomonadota</taxon>
        <taxon>Alphaproteobacteria</taxon>
        <taxon>Rhodobacterales</taxon>
        <taxon>Roseobacteraceae</taxon>
        <taxon>Nereida</taxon>
    </lineage>
</organism>
<dbReference type="EMBL" id="CVQV01000027">
    <property type="protein sequence ID" value="CRK76628.1"/>
    <property type="molecule type" value="Genomic_DNA"/>
</dbReference>
<proteinExistence type="inferred from homology"/>
<dbReference type="PANTHER" id="PTHR30629:SF2">
    <property type="entry name" value="PROPHAGE INTEGRASE INTS-RELATED"/>
    <property type="match status" value="1"/>
</dbReference>
<dbReference type="GO" id="GO:0006310">
    <property type="term" value="P:DNA recombination"/>
    <property type="evidence" value="ECO:0007669"/>
    <property type="project" value="UniProtKB-KW"/>
</dbReference>
<keyword evidence="9" id="KW-1185">Reference proteome</keyword>
<dbReference type="STRING" id="282199.GCA_001049735_02692"/>
<keyword evidence="3 5" id="KW-0238">DNA-binding</keyword>
<dbReference type="Gene3D" id="3.30.160.390">
    <property type="entry name" value="Integrase, DNA-binding domain"/>
    <property type="match status" value="1"/>
</dbReference>
<dbReference type="InterPro" id="IPR025166">
    <property type="entry name" value="Integrase_DNA_bind_dom"/>
</dbReference>
<dbReference type="AlphaFoldDB" id="A0A0U1NPG8"/>
<keyword evidence="2" id="KW-0229">DNA integration</keyword>
<gene>
    <name evidence="8" type="primary">intA_2</name>
    <name evidence="8" type="ORF">NIG5292_02693</name>
</gene>
<evidence type="ECO:0000256" key="5">
    <source>
        <dbReference type="PROSITE-ProRule" id="PRU01248"/>
    </source>
</evidence>
<dbReference type="Gene3D" id="1.10.150.130">
    <property type="match status" value="1"/>
</dbReference>
<dbReference type="InterPro" id="IPR013762">
    <property type="entry name" value="Integrase-like_cat_sf"/>
</dbReference>